<gene>
    <name evidence="2" type="ORF">LEP1GSC178_3820</name>
</gene>
<feature type="transmembrane region" description="Helical" evidence="1">
    <location>
        <begin position="259"/>
        <end position="279"/>
    </location>
</feature>
<evidence type="ECO:0000313" key="3">
    <source>
        <dbReference type="Proteomes" id="UP000018720"/>
    </source>
</evidence>
<name>A0ABN0H832_9LEPT</name>
<comment type="caution">
    <text evidence="2">The sequence shown here is derived from an EMBL/GenBank/DDBJ whole genome shotgun (WGS) entry which is preliminary data.</text>
</comment>
<keyword evidence="1" id="KW-0812">Transmembrane</keyword>
<keyword evidence="3" id="KW-1185">Reference proteome</keyword>
<evidence type="ECO:0000256" key="1">
    <source>
        <dbReference type="SAM" id="Phobius"/>
    </source>
</evidence>
<dbReference type="RefSeq" id="WP_008593417.1">
    <property type="nucleotide sequence ID" value="NZ_AHOM02000009.1"/>
</dbReference>
<accession>A0ABN0H832</accession>
<sequence>MGILTQLREILKVSVPIDRKKFFISGTILFFIKYGIDRSLSYFVFNREWWAADYIKNPTGLFTLDPSSEDFVFYFTLIGFSLPFLYLGTVLCLKRLRSIGLSPFWVFLFFVPALNFLMFFLLCVLPENLYKSPGSESSAEFIPKSKLIVSIWSILITASITLLFSLFSTDILKTYGASLFIGGPFIIGFTSVALYSRTEFVGFKQALLISASSISLAGFLTFIVAMEGAICLMMAAPLAYFLGFLGGGIAYLLQAKSKFVSSVIPFLFLVLPSIAYLEANLDKESDWYMVETSLKISASKEKVWKGLFEFSDIPEPKELIFNAGVSYPVRARVEGKGIGAIRYCEFNNGVFVEAITKWDENNSLEFDVVRQPDAMKELSPYKNLRPTHLGGYFASKKGSFQLISLGKNETLLIGRTWFVNKFGPTTYWNVWIHWILHKIHYRVLDHIRNSVEVSS</sequence>
<feature type="transmembrane region" description="Helical" evidence="1">
    <location>
        <begin position="232"/>
        <end position="253"/>
    </location>
</feature>
<feature type="transmembrane region" description="Helical" evidence="1">
    <location>
        <begin position="147"/>
        <end position="167"/>
    </location>
</feature>
<feature type="transmembrane region" description="Helical" evidence="1">
    <location>
        <begin position="105"/>
        <end position="127"/>
    </location>
</feature>
<organism evidence="2 3">
    <name type="scientific">Leptospira licerasiae str. MMD4847</name>
    <dbReference type="NCBI Taxonomy" id="1049971"/>
    <lineage>
        <taxon>Bacteria</taxon>
        <taxon>Pseudomonadati</taxon>
        <taxon>Spirochaetota</taxon>
        <taxon>Spirochaetia</taxon>
        <taxon>Leptospirales</taxon>
        <taxon>Leptospiraceae</taxon>
        <taxon>Leptospira</taxon>
    </lineage>
</organism>
<keyword evidence="1" id="KW-1133">Transmembrane helix</keyword>
<feature type="transmembrane region" description="Helical" evidence="1">
    <location>
        <begin position="174"/>
        <end position="195"/>
    </location>
</feature>
<feature type="transmembrane region" description="Helical" evidence="1">
    <location>
        <begin position="207"/>
        <end position="225"/>
    </location>
</feature>
<proteinExistence type="predicted"/>
<protein>
    <submittedName>
        <fullName evidence="2">Membrane protein</fullName>
    </submittedName>
</protein>
<dbReference type="InterPro" id="IPR023393">
    <property type="entry name" value="START-like_dom_sf"/>
</dbReference>
<dbReference type="Proteomes" id="UP000018720">
    <property type="component" value="Unassembled WGS sequence"/>
</dbReference>
<dbReference type="EMBL" id="AHOM02000009">
    <property type="protein sequence ID" value="EJZ41654.1"/>
    <property type="molecule type" value="Genomic_DNA"/>
</dbReference>
<feature type="transmembrane region" description="Helical" evidence="1">
    <location>
        <begin position="71"/>
        <end position="93"/>
    </location>
</feature>
<dbReference type="Gene3D" id="3.30.530.20">
    <property type="match status" value="1"/>
</dbReference>
<evidence type="ECO:0000313" key="2">
    <source>
        <dbReference type="EMBL" id="EJZ41654.1"/>
    </source>
</evidence>
<reference evidence="2 3" key="1">
    <citation type="submission" date="2012-08" db="EMBL/GenBank/DDBJ databases">
        <authorList>
            <person name="Harkins D.M."/>
            <person name="Durkin A.S."/>
            <person name="Selengut J.D."/>
            <person name="Sanka R."/>
            <person name="DePew J."/>
            <person name="Purushe J."/>
            <person name="Matthias M.A."/>
            <person name="Vinetz J.M."/>
            <person name="Sutton G.G."/>
            <person name="Nelson W.C."/>
            <person name="Fouts D.E."/>
        </authorList>
    </citation>
    <scope>NUCLEOTIDE SEQUENCE [LARGE SCALE GENOMIC DNA]</scope>
    <source>
        <strain evidence="2 3">MMD4847</strain>
    </source>
</reference>
<feature type="transmembrane region" description="Helical" evidence="1">
    <location>
        <begin position="21"/>
        <end position="36"/>
    </location>
</feature>
<keyword evidence="1" id="KW-0472">Membrane</keyword>
<dbReference type="SUPFAM" id="SSF55961">
    <property type="entry name" value="Bet v1-like"/>
    <property type="match status" value="1"/>
</dbReference>